<evidence type="ECO:0000313" key="1">
    <source>
        <dbReference type="EMBL" id="KAI3775249.1"/>
    </source>
</evidence>
<dbReference type="EMBL" id="CM042033">
    <property type="protein sequence ID" value="KAI3775249.1"/>
    <property type="molecule type" value="Genomic_DNA"/>
</dbReference>
<dbReference type="Proteomes" id="UP001056120">
    <property type="component" value="Linkage Group LG16"/>
</dbReference>
<accession>A0ACB9FVR8</accession>
<evidence type="ECO:0000313" key="2">
    <source>
        <dbReference type="Proteomes" id="UP001056120"/>
    </source>
</evidence>
<comment type="caution">
    <text evidence="1">The sequence shown here is derived from an EMBL/GenBank/DDBJ whole genome shotgun (WGS) entry which is preliminary data.</text>
</comment>
<gene>
    <name evidence="1" type="ORF">L1987_49820</name>
</gene>
<organism evidence="1 2">
    <name type="scientific">Smallanthus sonchifolius</name>
    <dbReference type="NCBI Taxonomy" id="185202"/>
    <lineage>
        <taxon>Eukaryota</taxon>
        <taxon>Viridiplantae</taxon>
        <taxon>Streptophyta</taxon>
        <taxon>Embryophyta</taxon>
        <taxon>Tracheophyta</taxon>
        <taxon>Spermatophyta</taxon>
        <taxon>Magnoliopsida</taxon>
        <taxon>eudicotyledons</taxon>
        <taxon>Gunneridae</taxon>
        <taxon>Pentapetalae</taxon>
        <taxon>asterids</taxon>
        <taxon>campanulids</taxon>
        <taxon>Asterales</taxon>
        <taxon>Asteraceae</taxon>
        <taxon>Asteroideae</taxon>
        <taxon>Heliantheae alliance</taxon>
        <taxon>Millerieae</taxon>
        <taxon>Smallanthus</taxon>
    </lineage>
</organism>
<protein>
    <submittedName>
        <fullName evidence="1">Uncharacterized protein</fullName>
    </submittedName>
</protein>
<keyword evidence="2" id="KW-1185">Reference proteome</keyword>
<reference evidence="2" key="1">
    <citation type="journal article" date="2022" name="Mol. Ecol. Resour.">
        <title>The genomes of chicory, endive, great burdock and yacon provide insights into Asteraceae palaeo-polyploidization history and plant inulin production.</title>
        <authorList>
            <person name="Fan W."/>
            <person name="Wang S."/>
            <person name="Wang H."/>
            <person name="Wang A."/>
            <person name="Jiang F."/>
            <person name="Liu H."/>
            <person name="Zhao H."/>
            <person name="Xu D."/>
            <person name="Zhang Y."/>
        </authorList>
    </citation>
    <scope>NUCLEOTIDE SEQUENCE [LARGE SCALE GENOMIC DNA]</scope>
    <source>
        <strain evidence="2">cv. Yunnan</strain>
    </source>
</reference>
<sequence>MSGLDSDKEQYYRWENIFKAGRKLAKADIDIGYLLIGKMVCGEPVNFSLDNWEELGKLKDCYPLLFVLESEKSCKMSCKTMGEALEFPKSIANNKYIRKLSFRLHVAIFFTINTYGNCIKTSSLVYNIKREVDINDV</sequence>
<proteinExistence type="predicted"/>
<reference evidence="1 2" key="2">
    <citation type="journal article" date="2022" name="Mol. Ecol. Resour.">
        <title>The genomes of chicory, endive, great burdock and yacon provide insights into Asteraceae paleo-polyploidization history and plant inulin production.</title>
        <authorList>
            <person name="Fan W."/>
            <person name="Wang S."/>
            <person name="Wang H."/>
            <person name="Wang A."/>
            <person name="Jiang F."/>
            <person name="Liu H."/>
            <person name="Zhao H."/>
            <person name="Xu D."/>
            <person name="Zhang Y."/>
        </authorList>
    </citation>
    <scope>NUCLEOTIDE SEQUENCE [LARGE SCALE GENOMIC DNA]</scope>
    <source>
        <strain evidence="2">cv. Yunnan</strain>
        <tissue evidence="1">Leaves</tissue>
    </source>
</reference>
<name>A0ACB9FVR8_9ASTR</name>